<dbReference type="GO" id="GO:0010181">
    <property type="term" value="F:FMN binding"/>
    <property type="evidence" value="ECO:0007669"/>
    <property type="project" value="InterPro"/>
</dbReference>
<evidence type="ECO:0000256" key="2">
    <source>
        <dbReference type="ARBA" id="ARBA00022630"/>
    </source>
</evidence>
<dbReference type="GO" id="GO:0016491">
    <property type="term" value="F:oxidoreductase activity"/>
    <property type="evidence" value="ECO:0007669"/>
    <property type="project" value="UniProtKB-KW"/>
</dbReference>
<protein>
    <submittedName>
        <fullName evidence="6">NADPH dehydrogenase</fullName>
    </submittedName>
</protein>
<keyword evidence="7" id="KW-1185">Reference proteome</keyword>
<sequence length="428" mass="45853">MGATTDLHIAQPITLKSGLTLPNRLVKAAMAEELAGNDLLPNETLSTLYGRWSEGGWGLVLTGNVQVDHMHLGSSNGLAFDNTLPAATTLEAYKAYATAAKGGPNGTTPVIVQLNHPGRQAPGFAGRRSFFSKAIAPSALPMDLGRGILARVLNRLVFGTPREMTTADIEAVKAQFVRGARVVADAGFDGVEIHAAHGYLLAQFLSAEGNVRTDKYGGTPENRARIVAEIVEAIKSEVKGKAGFTVGVKLNSVDHQSVDDLRNCIKQLKVITDAGVDFLEISGGSYEDPQMAVGPADHEKKQRSDRTEAREAFFLEFASSIRSEFPGIPLIVTGGFRSRKGMEAAVAAGDCDMIGIGRPAVLNPLLPQTIVFNPEVKEQDATLYVKKLETPWIIKFLDVKAIGAGIETIWYSGQMKEVTKPSTKQSLA</sequence>
<evidence type="ECO:0000256" key="1">
    <source>
        <dbReference type="ARBA" id="ARBA00005979"/>
    </source>
</evidence>
<name>A0AA40DXQ1_9PEZI</name>
<evidence type="ECO:0000313" key="7">
    <source>
        <dbReference type="Proteomes" id="UP001172102"/>
    </source>
</evidence>
<evidence type="ECO:0000256" key="4">
    <source>
        <dbReference type="ARBA" id="ARBA00023002"/>
    </source>
</evidence>
<dbReference type="InterPro" id="IPR051799">
    <property type="entry name" value="NADH_flavin_oxidoreductase"/>
</dbReference>
<comment type="caution">
    <text evidence="6">The sequence shown here is derived from an EMBL/GenBank/DDBJ whole genome shotgun (WGS) entry which is preliminary data.</text>
</comment>
<dbReference type="SUPFAM" id="SSF51395">
    <property type="entry name" value="FMN-linked oxidoreductases"/>
    <property type="match status" value="1"/>
</dbReference>
<comment type="similarity">
    <text evidence="1">Belongs to the NADH:flavin oxidoreductase/NADH oxidase family.</text>
</comment>
<keyword evidence="4" id="KW-0560">Oxidoreductase</keyword>
<keyword evidence="2" id="KW-0285">Flavoprotein</keyword>
<proteinExistence type="inferred from homology"/>
<reference evidence="6" key="1">
    <citation type="submission" date="2023-06" db="EMBL/GenBank/DDBJ databases">
        <title>Genome-scale phylogeny and comparative genomics of the fungal order Sordariales.</title>
        <authorList>
            <consortium name="Lawrence Berkeley National Laboratory"/>
            <person name="Hensen N."/>
            <person name="Bonometti L."/>
            <person name="Westerberg I."/>
            <person name="Brannstrom I.O."/>
            <person name="Guillou S."/>
            <person name="Cros-Aarteil S."/>
            <person name="Calhoun S."/>
            <person name="Haridas S."/>
            <person name="Kuo A."/>
            <person name="Mondo S."/>
            <person name="Pangilinan J."/>
            <person name="Riley R."/>
            <person name="Labutti K."/>
            <person name="Andreopoulos B."/>
            <person name="Lipzen A."/>
            <person name="Chen C."/>
            <person name="Yanf M."/>
            <person name="Daum C."/>
            <person name="Ng V."/>
            <person name="Clum A."/>
            <person name="Steindorff A."/>
            <person name="Ohm R."/>
            <person name="Martin F."/>
            <person name="Silar P."/>
            <person name="Natvig D."/>
            <person name="Lalanne C."/>
            <person name="Gautier V."/>
            <person name="Ament-Velasquez S.L."/>
            <person name="Kruys A."/>
            <person name="Hutchinson M.I."/>
            <person name="Powell A.J."/>
            <person name="Barry K."/>
            <person name="Miller A.N."/>
            <person name="Grigoriev I.V."/>
            <person name="Debuchy R."/>
            <person name="Gladieux P."/>
            <person name="Thoren M.H."/>
            <person name="Johannesson H."/>
        </authorList>
    </citation>
    <scope>NUCLEOTIDE SEQUENCE</scope>
    <source>
        <strain evidence="6">SMH4607-1</strain>
    </source>
</reference>
<dbReference type="Pfam" id="PF00724">
    <property type="entry name" value="Oxidored_FMN"/>
    <property type="match status" value="1"/>
</dbReference>
<dbReference type="PANTHER" id="PTHR43656">
    <property type="entry name" value="BINDING OXIDOREDUCTASE, PUTATIVE (AFU_ORTHOLOGUE AFUA_2G08260)-RELATED"/>
    <property type="match status" value="1"/>
</dbReference>
<dbReference type="PANTHER" id="PTHR43656:SF2">
    <property type="entry name" value="BINDING OXIDOREDUCTASE, PUTATIVE (AFU_ORTHOLOGUE AFUA_2G08260)-RELATED"/>
    <property type="match status" value="1"/>
</dbReference>
<dbReference type="Proteomes" id="UP001172102">
    <property type="component" value="Unassembled WGS sequence"/>
</dbReference>
<evidence type="ECO:0000256" key="3">
    <source>
        <dbReference type="ARBA" id="ARBA00022643"/>
    </source>
</evidence>
<evidence type="ECO:0000259" key="5">
    <source>
        <dbReference type="Pfam" id="PF00724"/>
    </source>
</evidence>
<dbReference type="Gene3D" id="3.20.20.70">
    <property type="entry name" value="Aldolase class I"/>
    <property type="match status" value="1"/>
</dbReference>
<evidence type="ECO:0000313" key="6">
    <source>
        <dbReference type="EMBL" id="KAK0720289.1"/>
    </source>
</evidence>
<dbReference type="InterPro" id="IPR013785">
    <property type="entry name" value="Aldolase_TIM"/>
</dbReference>
<feature type="domain" description="NADH:flavin oxidoreductase/NADH oxidase N-terminal" evidence="5">
    <location>
        <begin position="11"/>
        <end position="370"/>
    </location>
</feature>
<gene>
    <name evidence="6" type="ORF">B0H67DRAFT_643563</name>
</gene>
<dbReference type="InterPro" id="IPR001155">
    <property type="entry name" value="OxRdtase_FMN_N"/>
</dbReference>
<keyword evidence="3" id="KW-0288">FMN</keyword>
<dbReference type="EMBL" id="JAUKUA010000003">
    <property type="protein sequence ID" value="KAK0720289.1"/>
    <property type="molecule type" value="Genomic_DNA"/>
</dbReference>
<accession>A0AA40DXQ1</accession>
<organism evidence="6 7">
    <name type="scientific">Lasiosphaeris hirsuta</name>
    <dbReference type="NCBI Taxonomy" id="260670"/>
    <lineage>
        <taxon>Eukaryota</taxon>
        <taxon>Fungi</taxon>
        <taxon>Dikarya</taxon>
        <taxon>Ascomycota</taxon>
        <taxon>Pezizomycotina</taxon>
        <taxon>Sordariomycetes</taxon>
        <taxon>Sordariomycetidae</taxon>
        <taxon>Sordariales</taxon>
        <taxon>Lasiosphaeriaceae</taxon>
        <taxon>Lasiosphaeris</taxon>
    </lineage>
</organism>
<dbReference type="AlphaFoldDB" id="A0AA40DXQ1"/>